<proteinExistence type="predicted"/>
<gene>
    <name evidence="1" type="ORF">CIK84_07610</name>
</gene>
<dbReference type="EMBL" id="PNQX01000001">
    <property type="protein sequence ID" value="PMQ21405.1"/>
    <property type="molecule type" value="Genomic_DNA"/>
</dbReference>
<dbReference type="RefSeq" id="WP_102597977.1">
    <property type="nucleotide sequence ID" value="NZ_JBQDUD010000003.1"/>
</dbReference>
<dbReference type="AlphaFoldDB" id="A0A2N7S5J0"/>
<reference evidence="1 2" key="1">
    <citation type="journal article" date="2017" name="Elife">
        <title>Extensive horizontal gene transfer in cheese-associated bacteria.</title>
        <authorList>
            <person name="Bonham K.S."/>
            <person name="Wolfe B.E."/>
            <person name="Dutton R.J."/>
        </authorList>
    </citation>
    <scope>NUCLEOTIDE SEQUENCE [LARGE SCALE GENOMIC DNA]</scope>
    <source>
        <strain evidence="1 2">JB182</strain>
    </source>
</reference>
<protein>
    <submittedName>
        <fullName evidence="1">Uncharacterized protein</fullName>
    </submittedName>
</protein>
<comment type="caution">
    <text evidence="1">The sequence shown here is derived from an EMBL/GenBank/DDBJ whole genome shotgun (WGS) entry which is preliminary data.</text>
</comment>
<organism evidence="1 2">
    <name type="scientific">Glutamicibacter arilaitensis</name>
    <dbReference type="NCBI Taxonomy" id="256701"/>
    <lineage>
        <taxon>Bacteria</taxon>
        <taxon>Bacillati</taxon>
        <taxon>Actinomycetota</taxon>
        <taxon>Actinomycetes</taxon>
        <taxon>Micrococcales</taxon>
        <taxon>Micrococcaceae</taxon>
        <taxon>Glutamicibacter</taxon>
    </lineage>
</organism>
<sequence length="132" mass="14639">MIREDPMGTLEKFLSLAEAEPNSEQVSVYVLLKAQLENGQCILVLDDRGWSTSENWSRAEPAAIRETTLTVVGPGEPAPGASRAQAFRDYWKCIRSLLAAQGIHLSIEKLMALEHEVRFGPRLQRLLTGPGH</sequence>
<evidence type="ECO:0000313" key="1">
    <source>
        <dbReference type="EMBL" id="PMQ21405.1"/>
    </source>
</evidence>
<name>A0A2N7S5J0_9MICC</name>
<dbReference type="Proteomes" id="UP000235739">
    <property type="component" value="Unassembled WGS sequence"/>
</dbReference>
<evidence type="ECO:0000313" key="2">
    <source>
        <dbReference type="Proteomes" id="UP000235739"/>
    </source>
</evidence>
<accession>A0A2N7S5J0</accession>